<sequence length="281" mass="32764">MKFYEPQTADDYRNALKEIVQEIALYGLSHSDFFQKAAFYGGTSLRIFYGLDRFSEDMDFSLAEPNADFSLEKYFSYVEEALASHGLEMSVSKKIKANQTDVQSAFIKGETIIQLITIWDKEERGFPGIAPHEVIKIKMEIDTNPPAGASYDIKYGLRPVPYMVRLYDEPSLFAGKLHAVLCRNWRNRVKGRDIYDFVWYITNRTKVNLFHLQKRLEQTGHWNKEDTLTIQDLRNMLAERFDSIDYEQAKQDVRSFIKTEEKLQLWGTDFFRALSSQVEAI</sequence>
<organism evidence="1 2">
    <name type="scientific">Selenomonas caprae</name>
    <dbReference type="NCBI Taxonomy" id="2606905"/>
    <lineage>
        <taxon>Bacteria</taxon>
        <taxon>Bacillati</taxon>
        <taxon>Bacillota</taxon>
        <taxon>Negativicutes</taxon>
        <taxon>Selenomonadales</taxon>
        <taxon>Selenomonadaceae</taxon>
        <taxon>Selenomonas</taxon>
    </lineage>
</organism>
<dbReference type="EMBL" id="VTOZ01000020">
    <property type="protein sequence ID" value="TYZ27958.1"/>
    <property type="molecule type" value="Genomic_DNA"/>
</dbReference>
<keyword evidence="2" id="KW-1185">Reference proteome</keyword>
<reference evidence="1 2" key="1">
    <citation type="submission" date="2019-08" db="EMBL/GenBank/DDBJ databases">
        <title>Selenomonas sp. mPRGC5 and Selenomonas sp. mPRGC8 isolated from ruminal fluid of dairy goat (Capra hircus).</title>
        <authorList>
            <person name="Poothong S."/>
            <person name="Nuengjamnong C."/>
            <person name="Tanasupawat S."/>
        </authorList>
    </citation>
    <scope>NUCLEOTIDE SEQUENCE [LARGE SCALE GENOMIC DNA]</scope>
    <source>
        <strain evidence="2">mPRGC8</strain>
    </source>
</reference>
<dbReference type="Gene3D" id="3.10.450.620">
    <property type="entry name" value="JHP933, nucleotidyltransferase-like core domain"/>
    <property type="match status" value="1"/>
</dbReference>
<dbReference type="AlphaFoldDB" id="A0A5D6WM38"/>
<protein>
    <submittedName>
        <fullName evidence="1">Nucleotidyl transferase AbiEii/AbiGii toxin family protein</fullName>
    </submittedName>
</protein>
<evidence type="ECO:0000313" key="1">
    <source>
        <dbReference type="EMBL" id="TYZ27958.1"/>
    </source>
</evidence>
<keyword evidence="1" id="KW-0808">Transferase</keyword>
<accession>A0A5D6WM38</accession>
<dbReference type="Proteomes" id="UP000322783">
    <property type="component" value="Unassembled WGS sequence"/>
</dbReference>
<evidence type="ECO:0000313" key="2">
    <source>
        <dbReference type="Proteomes" id="UP000322783"/>
    </source>
</evidence>
<dbReference type="GO" id="GO:0016740">
    <property type="term" value="F:transferase activity"/>
    <property type="evidence" value="ECO:0007669"/>
    <property type="project" value="UniProtKB-KW"/>
</dbReference>
<dbReference type="InterPro" id="IPR014942">
    <property type="entry name" value="AbiEii"/>
</dbReference>
<name>A0A5D6WM38_9FIRM</name>
<dbReference type="Pfam" id="PF08843">
    <property type="entry name" value="AbiEii"/>
    <property type="match status" value="1"/>
</dbReference>
<proteinExistence type="predicted"/>
<gene>
    <name evidence="1" type="ORF">FZ041_09780</name>
</gene>
<comment type="caution">
    <text evidence="1">The sequence shown here is derived from an EMBL/GenBank/DDBJ whole genome shotgun (WGS) entry which is preliminary data.</text>
</comment>